<dbReference type="AlphaFoldDB" id="A0A8S1SVP0"/>
<name>A0A8S1SVP0_9CILI</name>
<evidence type="ECO:0000313" key="3">
    <source>
        <dbReference type="Proteomes" id="UP000689195"/>
    </source>
</evidence>
<accession>A0A8S1SVP0</accession>
<keyword evidence="3" id="KW-1185">Reference proteome</keyword>
<dbReference type="Proteomes" id="UP000689195">
    <property type="component" value="Unassembled WGS sequence"/>
</dbReference>
<feature type="transmembrane region" description="Helical" evidence="1">
    <location>
        <begin position="6"/>
        <end position="23"/>
    </location>
</feature>
<keyword evidence="1" id="KW-1133">Transmembrane helix</keyword>
<evidence type="ECO:0008006" key="4">
    <source>
        <dbReference type="Google" id="ProtNLM"/>
    </source>
</evidence>
<protein>
    <recommendedName>
        <fullName evidence="4">Transmembrane protein</fullName>
    </recommendedName>
</protein>
<comment type="caution">
    <text evidence="2">The sequence shown here is derived from an EMBL/GenBank/DDBJ whole genome shotgun (WGS) entry which is preliminary data.</text>
</comment>
<sequence length="123" mass="14813">MLIQIIIIGCFIKMYITLLFFTYSEVKLKINKSLTVTNFVFTIKFKNTIDKKKLREKKNQKSFYEIERSSFQEHNQKTQSNLDNLYLFQVQEFRAQNRSPKNTAYEDSKKRCISKVERSDYDN</sequence>
<proteinExistence type="predicted"/>
<keyword evidence="1" id="KW-0812">Transmembrane</keyword>
<organism evidence="2 3">
    <name type="scientific">Paramecium pentaurelia</name>
    <dbReference type="NCBI Taxonomy" id="43138"/>
    <lineage>
        <taxon>Eukaryota</taxon>
        <taxon>Sar</taxon>
        <taxon>Alveolata</taxon>
        <taxon>Ciliophora</taxon>
        <taxon>Intramacronucleata</taxon>
        <taxon>Oligohymenophorea</taxon>
        <taxon>Peniculida</taxon>
        <taxon>Parameciidae</taxon>
        <taxon>Paramecium</taxon>
    </lineage>
</organism>
<evidence type="ECO:0000256" key="1">
    <source>
        <dbReference type="SAM" id="Phobius"/>
    </source>
</evidence>
<keyword evidence="1" id="KW-0472">Membrane</keyword>
<evidence type="ECO:0000313" key="2">
    <source>
        <dbReference type="EMBL" id="CAD8145691.1"/>
    </source>
</evidence>
<reference evidence="2" key="1">
    <citation type="submission" date="2021-01" db="EMBL/GenBank/DDBJ databases">
        <authorList>
            <consortium name="Genoscope - CEA"/>
            <person name="William W."/>
        </authorList>
    </citation>
    <scope>NUCLEOTIDE SEQUENCE</scope>
</reference>
<gene>
    <name evidence="2" type="ORF">PPENT_87.1.T0140376</name>
</gene>
<dbReference type="EMBL" id="CAJJDO010000014">
    <property type="protein sequence ID" value="CAD8145691.1"/>
    <property type="molecule type" value="Genomic_DNA"/>
</dbReference>